<reference evidence="2 3" key="1">
    <citation type="journal article" date="2019" name="Front. Microbiol.">
        <title>Genomes of Neutrophilic Sulfur-Oxidizing Chemolithoautotrophs Representing 9 Proteobacterial Species From 8 Genera.</title>
        <authorList>
            <person name="Watanabe T."/>
            <person name="Kojima H."/>
            <person name="Umezawa K."/>
            <person name="Hori C."/>
            <person name="Takasuka T.E."/>
            <person name="Kato Y."/>
            <person name="Fukui M."/>
        </authorList>
    </citation>
    <scope>NUCLEOTIDE SEQUENCE [LARGE SCALE GENOMIC DNA]</scope>
    <source>
        <strain evidence="2 3">TTN</strain>
    </source>
</reference>
<evidence type="ECO:0000313" key="3">
    <source>
        <dbReference type="Proteomes" id="UP000286806"/>
    </source>
</evidence>
<feature type="signal peptide" evidence="1">
    <location>
        <begin position="1"/>
        <end position="33"/>
    </location>
</feature>
<comment type="caution">
    <text evidence="2">The sequence shown here is derived from an EMBL/GenBank/DDBJ whole genome shotgun (WGS) entry which is preliminary data.</text>
</comment>
<feature type="chain" id="PRO_5019423321" evidence="1">
    <location>
        <begin position="34"/>
        <end position="284"/>
    </location>
</feature>
<dbReference type="Gene3D" id="3.40.50.1820">
    <property type="entry name" value="alpha/beta hydrolase"/>
    <property type="match status" value="1"/>
</dbReference>
<dbReference type="RefSeq" id="WP_189836353.1">
    <property type="nucleotide sequence ID" value="NZ_BGOW01000015.1"/>
</dbReference>
<proteinExistence type="predicted"/>
<dbReference type="InterPro" id="IPR029058">
    <property type="entry name" value="AB_hydrolase_fold"/>
</dbReference>
<sequence>MKFPVFNELNRVLYGMLVSLLLLTALGSSQVQAAAHAQNKRWESPSGAVLSYSVYPAQGRNRVLWMGAEYGEQRYEQAAARYFAAHGVEVWLVDSLSAYDLPDLRSSRDKVPASDMKALLQFALHDGKKLYLAGAGTNVIPLLNGVQLLQQEPHVRKGKSPPKISGAVLIYPDLVEEVDTGKALHFLPATSHVRLSVALLQPQQSPRFWWLDKLKDALQSGGSKVHVTILPGVRDAFYERPNQSQHELQESRRLGATMFNAWRKLASDSPAHGIPHAPAARPHP</sequence>
<protein>
    <submittedName>
        <fullName evidence="2">Thioredoxin family protein</fullName>
    </submittedName>
</protein>
<accession>A0A401JEN1</accession>
<organism evidence="2 3">
    <name type="scientific">Sulfuriferula multivorans</name>
    <dbReference type="NCBI Taxonomy" id="1559896"/>
    <lineage>
        <taxon>Bacteria</taxon>
        <taxon>Pseudomonadati</taxon>
        <taxon>Pseudomonadota</taxon>
        <taxon>Betaproteobacteria</taxon>
        <taxon>Nitrosomonadales</taxon>
        <taxon>Sulfuricellaceae</taxon>
        <taxon>Sulfuriferula</taxon>
    </lineage>
</organism>
<evidence type="ECO:0000256" key="1">
    <source>
        <dbReference type="SAM" id="SignalP"/>
    </source>
</evidence>
<keyword evidence="1" id="KW-0732">Signal</keyword>
<gene>
    <name evidence="2" type="ORF">SFMTTN_1891</name>
</gene>
<name>A0A401JEN1_9PROT</name>
<evidence type="ECO:0000313" key="2">
    <source>
        <dbReference type="EMBL" id="GBL46079.1"/>
    </source>
</evidence>
<dbReference type="EMBL" id="BGOW01000015">
    <property type="protein sequence ID" value="GBL46079.1"/>
    <property type="molecule type" value="Genomic_DNA"/>
</dbReference>
<dbReference type="Proteomes" id="UP000286806">
    <property type="component" value="Unassembled WGS sequence"/>
</dbReference>
<dbReference type="AlphaFoldDB" id="A0A401JEN1"/>
<dbReference type="SUPFAM" id="SSF53474">
    <property type="entry name" value="alpha/beta-Hydrolases"/>
    <property type="match status" value="1"/>
</dbReference>
<keyword evidence="3" id="KW-1185">Reference proteome</keyword>